<dbReference type="Pfam" id="PF00350">
    <property type="entry name" value="Dynamin_N"/>
    <property type="match status" value="1"/>
</dbReference>
<dbReference type="InterPro" id="IPR045063">
    <property type="entry name" value="Dynamin_N"/>
</dbReference>
<feature type="coiled-coil region" evidence="1">
    <location>
        <begin position="382"/>
        <end position="440"/>
    </location>
</feature>
<dbReference type="InterPro" id="IPR027417">
    <property type="entry name" value="P-loop_NTPase"/>
</dbReference>
<feature type="region of interest" description="Disordered" evidence="2">
    <location>
        <begin position="445"/>
        <end position="508"/>
    </location>
</feature>
<dbReference type="Gene3D" id="3.40.50.300">
    <property type="entry name" value="P-loop containing nucleotide triphosphate hydrolases"/>
    <property type="match status" value="1"/>
</dbReference>
<evidence type="ECO:0000256" key="1">
    <source>
        <dbReference type="SAM" id="Coils"/>
    </source>
</evidence>
<feature type="domain" description="DUF7605" evidence="4">
    <location>
        <begin position="756"/>
        <end position="930"/>
    </location>
</feature>
<dbReference type="PANTHER" id="PTHR36681:SF3">
    <property type="entry name" value="NUCLEAR GTPASE, GERMINAL CENTER-ASSOCIATED, TANDEM DUPLICATE 3"/>
    <property type="match status" value="1"/>
</dbReference>
<accession>A0ABR3G7X3</accession>
<evidence type="ECO:0000256" key="2">
    <source>
        <dbReference type="SAM" id="MobiDB-lite"/>
    </source>
</evidence>
<evidence type="ECO:0000259" key="4">
    <source>
        <dbReference type="Pfam" id="PF24564"/>
    </source>
</evidence>
<protein>
    <recommendedName>
        <fullName evidence="7">Nuclear GTPase SLIP-GC</fullName>
    </recommendedName>
</protein>
<dbReference type="EMBL" id="JBBBZM010000191">
    <property type="protein sequence ID" value="KAL0632042.1"/>
    <property type="molecule type" value="Genomic_DNA"/>
</dbReference>
<evidence type="ECO:0000313" key="5">
    <source>
        <dbReference type="EMBL" id="KAL0632042.1"/>
    </source>
</evidence>
<evidence type="ECO:0008006" key="7">
    <source>
        <dbReference type="Google" id="ProtNLM"/>
    </source>
</evidence>
<name>A0ABR3G7X3_9PEZI</name>
<comment type="caution">
    <text evidence="5">The sequence shown here is derived from an EMBL/GenBank/DDBJ whole genome shotgun (WGS) entry which is preliminary data.</text>
</comment>
<evidence type="ECO:0000259" key="3">
    <source>
        <dbReference type="Pfam" id="PF00350"/>
    </source>
</evidence>
<evidence type="ECO:0000313" key="6">
    <source>
        <dbReference type="Proteomes" id="UP001447188"/>
    </source>
</evidence>
<feature type="coiled-coil region" evidence="1">
    <location>
        <begin position="532"/>
        <end position="559"/>
    </location>
</feature>
<reference evidence="5 6" key="1">
    <citation type="submission" date="2024-02" db="EMBL/GenBank/DDBJ databases">
        <title>Discinaceae phylogenomics.</title>
        <authorList>
            <person name="Dirks A.C."/>
            <person name="James T.Y."/>
        </authorList>
    </citation>
    <scope>NUCLEOTIDE SEQUENCE [LARGE SCALE GENOMIC DNA]</scope>
    <source>
        <strain evidence="5 6">ACD0624</strain>
    </source>
</reference>
<gene>
    <name evidence="5" type="ORF">Q9L58_009073</name>
</gene>
<keyword evidence="6" id="KW-1185">Reference proteome</keyword>
<sequence>MSVDIIPPQYPVKRQGQQIDAGQGPVGIPDYRDERWNEQKPNPAKNVQLQRFFEQTDIKTLEKGIKKGLSLLNELTEALTSGGTAFEDTRAWVKQIEDVKKLAQYQRTIVGVVGNTGAGKSSVINALLEEERLVPTNCMRACTAVVTEISYNKENDDPYRASIEFITAAEWEKELRVLFQDLIDGSGEVKKFSPEGEAGIAWAKIKAVYPKKTKEMLSEITVESLLAESSVKNILGTNRDINETDSLRFYKNLQKFVDSNEKSMGDKKDREKKTREIEYWPLIRVVKLYVKSPILATGAVIVDLPGVHDANAARAAVAESYMQKCTGLWIVAPITRAVDDKSAHKLLGDSFRRQLLMDGAFSTVSFICSKSDDISVSEAILSLQLEDKFAKETEELDQLENERSEKKRARKNLEETKQIYIDAQDEVDELLATYDELKDQCRAGDEVFAPNEESSKKRKRGDSKRMRAKKTRRSSSDSDSIVSDGFEENDDCTDSDNESDNVEDKGKPLTMEIIDNKIEELRITKKHGREARLKLSRQILEIRSEVNDLEEQIKKLGNRIASHCILARNNYSTGAIQNDFASGLEELDREAAEDADENFDPEAQLRDYTEVANQLPVFCVSSRGYQKLRGRLRKDGDPPVFENVEQTGIPALQKHCEKLTEKGRTMSAKRFLTNLSQLCNSLSLWSTSDGTANHLSEVQKAKEVHTLEDKFKKLDKRLDAVILQTVGDLRLEVADGVFDRYAAAIDAAAGAAPNTAEKWGYKVNREDYTKGGYYWATYKAICHRYGEFSNAKGKHDMNGQLSDPMIKMLASTWEKTFSRRIPSVLQQYYALSKDAITTFHNEVEERAKKMGMGVASLHILSGQLSTYGDVFKGVAIDITAQINVTQREINREFTPIIASMMATAYDYCARESGPGSFARMKHGMEEHVQSIHRTMFERSTAEVKQRLLGMIKGAETKLEETTTKIFNLLERDYRSIFGGNPRQFSGGRLSREEDKLRETVRQTLVGFEDRFKRVAKGDLMPSVDEGERAEALETQE</sequence>
<dbReference type="PANTHER" id="PTHR36681">
    <property type="entry name" value="NUCLEAR GTPASE, GERMINAL CENTER-ASSOCIATED, TANDEM DUPLICATE 3"/>
    <property type="match status" value="1"/>
</dbReference>
<feature type="compositionally biased region" description="Basic residues" evidence="2">
    <location>
        <begin position="456"/>
        <end position="473"/>
    </location>
</feature>
<dbReference type="InterPro" id="IPR056024">
    <property type="entry name" value="DUF7605"/>
</dbReference>
<proteinExistence type="predicted"/>
<feature type="region of interest" description="Disordered" evidence="2">
    <location>
        <begin position="12"/>
        <end position="41"/>
    </location>
</feature>
<dbReference type="Pfam" id="PF24564">
    <property type="entry name" value="DUF7605"/>
    <property type="match status" value="1"/>
</dbReference>
<keyword evidence="1" id="KW-0175">Coiled coil</keyword>
<dbReference type="Proteomes" id="UP001447188">
    <property type="component" value="Unassembled WGS sequence"/>
</dbReference>
<organism evidence="5 6">
    <name type="scientific">Discina gigas</name>
    <dbReference type="NCBI Taxonomy" id="1032678"/>
    <lineage>
        <taxon>Eukaryota</taxon>
        <taxon>Fungi</taxon>
        <taxon>Dikarya</taxon>
        <taxon>Ascomycota</taxon>
        <taxon>Pezizomycotina</taxon>
        <taxon>Pezizomycetes</taxon>
        <taxon>Pezizales</taxon>
        <taxon>Discinaceae</taxon>
        <taxon>Discina</taxon>
    </lineage>
</organism>
<feature type="compositionally biased region" description="Acidic residues" evidence="2">
    <location>
        <begin position="485"/>
        <end position="501"/>
    </location>
</feature>
<dbReference type="SUPFAM" id="SSF52540">
    <property type="entry name" value="P-loop containing nucleoside triphosphate hydrolases"/>
    <property type="match status" value="1"/>
</dbReference>
<feature type="domain" description="Dynamin N-terminal" evidence="3">
    <location>
        <begin position="110"/>
        <end position="346"/>
    </location>
</feature>